<dbReference type="Proteomes" id="UP000027361">
    <property type="component" value="Unassembled WGS sequence"/>
</dbReference>
<evidence type="ECO:0000313" key="3">
    <source>
        <dbReference type="Proteomes" id="UP000027361"/>
    </source>
</evidence>
<dbReference type="InParanoid" id="A0A066WKC2"/>
<evidence type="ECO:0000256" key="1">
    <source>
        <dbReference type="SAM" id="MobiDB-lite"/>
    </source>
</evidence>
<comment type="caution">
    <text evidence="2">The sequence shown here is derived from an EMBL/GenBank/DDBJ whole genome shotgun (WGS) entry which is preliminary data.</text>
</comment>
<evidence type="ECO:0000313" key="2">
    <source>
        <dbReference type="EMBL" id="KDN53018.1"/>
    </source>
</evidence>
<gene>
    <name evidence="2" type="ORF">K437DRAFT_253671</name>
</gene>
<organism evidence="2 3">
    <name type="scientific">Tilletiaria anomala (strain ATCC 24038 / CBS 436.72 / UBC 951)</name>
    <dbReference type="NCBI Taxonomy" id="1037660"/>
    <lineage>
        <taxon>Eukaryota</taxon>
        <taxon>Fungi</taxon>
        <taxon>Dikarya</taxon>
        <taxon>Basidiomycota</taxon>
        <taxon>Ustilaginomycotina</taxon>
        <taxon>Exobasidiomycetes</taxon>
        <taxon>Georgefischeriales</taxon>
        <taxon>Tilletiariaceae</taxon>
        <taxon>Tilletiaria</taxon>
    </lineage>
</organism>
<feature type="region of interest" description="Disordered" evidence="1">
    <location>
        <begin position="393"/>
        <end position="412"/>
    </location>
</feature>
<dbReference type="AlphaFoldDB" id="A0A066WKC2"/>
<dbReference type="RefSeq" id="XP_013245857.1">
    <property type="nucleotide sequence ID" value="XM_013390403.1"/>
</dbReference>
<sequence length="828" mass="91327">MQSDDHRPASRDASCDLLPTGKRDHHDVVGVEPDLDSGIPNDSVTRRIRPPILPPEILHDILLLACDLDPRIPHTLAYVSHAVCALTAPARFKTVVLTSEASLASFWLLLQLHNVTRLVCDEWALPTAFADALTVRATEVEAQLQLGNDAATRAVLMQQFGCTINPKERWSSIDCGPRRNDASRYQGIEPLYPERPSETQQLDAADSTQRRYKYLSYPTEKPLSQYIENLLIDLDPCTIPEPTPLPSDARLQDQDDADEAPDLFPAPRTQGGQQQRGNILMLTDELDTLRERIASHLSLILQLVYNAPWHLVQKVRQLPVRHGHRLCHMLEHVPNVQRLSLGGMELQAFSGCFSARELCPRELTLVHNGDDESLDMLVKSFGGAAEEVSVLEEKASSHSMRTRSGESFPAKQRQTGPAYILPGIRQRLEKLHVIGIDPRSPLTGVSVPFPQFYALRAGAIMPGSYIEACIEAEETFAKSQKACMAMLFDHLQKSGCAIEPERLACMSEDELKKLGFPAVLCRGVDEDVHSSDLLATWRRVAPRSLSRARHLQCLSPEDISKGVRYLRYDTPKFSLRPVEVIGSKLRYFIQELCDSANIMNVAGQSGTVTRGECSAQDAVRAWGAGTFVKLQLAWQTAQGSAMPNATSAAHRSRFSSFVPFAFSSSSTIPSNGISGAHSAAGGWPREVKDVWTERTDRDLPLSFGHELVEAVRQAFGWAKPPQWESSFLSSLRQGDSPTIRAHAANLGPLIDRIMGEFSVADGSAVNGFASVMGDYQGGGGGRIPADFSTFELRRPSEFMRFEGSAAFEKEERIRLFLDSAAGGKGAWS</sequence>
<reference evidence="2 3" key="1">
    <citation type="submission" date="2014-05" db="EMBL/GenBank/DDBJ databases">
        <title>Draft genome sequence of a rare smut relative, Tilletiaria anomala UBC 951.</title>
        <authorList>
            <consortium name="DOE Joint Genome Institute"/>
            <person name="Toome M."/>
            <person name="Kuo A."/>
            <person name="Henrissat B."/>
            <person name="Lipzen A."/>
            <person name="Tritt A."/>
            <person name="Yoshinaga Y."/>
            <person name="Zane M."/>
            <person name="Barry K."/>
            <person name="Grigoriev I.V."/>
            <person name="Spatafora J.W."/>
            <person name="Aimea M.C."/>
        </authorList>
    </citation>
    <scope>NUCLEOTIDE SEQUENCE [LARGE SCALE GENOMIC DNA]</scope>
    <source>
        <strain evidence="2 3">UBC 951</strain>
    </source>
</reference>
<dbReference type="OrthoDB" id="3351822at2759"/>
<dbReference type="GeneID" id="25263641"/>
<dbReference type="HOGENOM" id="CLU_342300_0_0_1"/>
<feature type="region of interest" description="Disordered" evidence="1">
    <location>
        <begin position="239"/>
        <end position="274"/>
    </location>
</feature>
<feature type="region of interest" description="Disordered" evidence="1">
    <location>
        <begin position="1"/>
        <end position="34"/>
    </location>
</feature>
<dbReference type="EMBL" id="JMSN01000005">
    <property type="protein sequence ID" value="KDN53018.1"/>
    <property type="molecule type" value="Genomic_DNA"/>
</dbReference>
<feature type="compositionally biased region" description="Basic and acidic residues" evidence="1">
    <location>
        <begin position="1"/>
        <end position="14"/>
    </location>
</feature>
<name>A0A066WKC2_TILAU</name>
<keyword evidence="3" id="KW-1185">Reference proteome</keyword>
<proteinExistence type="predicted"/>
<accession>A0A066WKC2</accession>
<protein>
    <submittedName>
        <fullName evidence="2">Uncharacterized protein</fullName>
    </submittedName>
</protein>